<comment type="similarity">
    <text evidence="2">Belongs to the ATPase C chain family.</text>
</comment>
<dbReference type="AlphaFoldDB" id="A0A2H4UXR9"/>
<comment type="subcellular location">
    <subcellularLocation>
        <location evidence="1">Membrane</location>
        <topology evidence="1">Multi-pass membrane protein</topology>
    </subcellularLocation>
</comment>
<dbReference type="InterPro" id="IPR038662">
    <property type="entry name" value="ATP_synth_F0_csu_sf"/>
</dbReference>
<dbReference type="Gene3D" id="1.20.20.10">
    <property type="entry name" value="F1F0 ATP synthase subunit C"/>
    <property type="match status" value="1"/>
</dbReference>
<evidence type="ECO:0000313" key="7">
    <source>
        <dbReference type="EMBL" id="ATZ81711.1"/>
    </source>
</evidence>
<evidence type="ECO:0000256" key="2">
    <source>
        <dbReference type="ARBA" id="ARBA00006704"/>
    </source>
</evidence>
<geneLocation type="chloroplast" evidence="7"/>
<evidence type="ECO:0000256" key="3">
    <source>
        <dbReference type="ARBA" id="ARBA00022692"/>
    </source>
</evidence>
<reference evidence="7" key="1">
    <citation type="journal article" date="2017" name="Curr. Biol.">
        <title>The Plastid Genome in Cladophorales Green Algae Is Encoded by Hairpin Chromosomes.</title>
        <authorList>
            <person name="Del Cortona A."/>
            <person name="Leliaert F."/>
            <person name="Bogaert K.A."/>
            <person name="Turmel M."/>
            <person name="Boedeker C."/>
            <person name="Janouskovec J."/>
            <person name="Lopez-Bautista J.M."/>
            <person name="Verbruggen H."/>
            <person name="Vandepoele K."/>
            <person name="De Clerck O."/>
        </authorList>
    </citation>
    <scope>NUCLEOTIDE SEQUENCE</scope>
    <source>
        <strain evidence="7">FL1110</strain>
    </source>
</reference>
<dbReference type="SUPFAM" id="SSF81333">
    <property type="entry name" value="F1F0 ATP synthase subunit C"/>
    <property type="match status" value="1"/>
</dbReference>
<protein>
    <submittedName>
        <fullName evidence="7">ATP synthase CF0 C subunit</fullName>
    </submittedName>
</protein>
<dbReference type="EMBL" id="MG257800">
    <property type="protein sequence ID" value="ATZ81711.1"/>
    <property type="molecule type" value="Genomic_DNA"/>
</dbReference>
<keyword evidence="7" id="KW-0934">Plastid</keyword>
<dbReference type="InterPro" id="IPR035921">
    <property type="entry name" value="F/V-ATP_Csub_sf"/>
</dbReference>
<evidence type="ECO:0000256" key="5">
    <source>
        <dbReference type="ARBA" id="ARBA00023136"/>
    </source>
</evidence>
<dbReference type="InterPro" id="IPR002379">
    <property type="entry name" value="ATPase_proteolipid_c-like_dom"/>
</dbReference>
<keyword evidence="3" id="KW-0812">Transmembrane</keyword>
<dbReference type="GO" id="GO:0033177">
    <property type="term" value="C:proton-transporting two-sector ATPase complex, proton-transporting domain"/>
    <property type="evidence" value="ECO:0007669"/>
    <property type="project" value="InterPro"/>
</dbReference>
<name>A0A2H4UXR9_9CHLO</name>
<feature type="domain" description="V-ATPase proteolipid subunit C-like" evidence="6">
    <location>
        <begin position="13"/>
        <end position="47"/>
    </location>
</feature>
<accession>A0A2H4UXR9</accession>
<dbReference type="GO" id="GO:0015078">
    <property type="term" value="F:proton transmembrane transporter activity"/>
    <property type="evidence" value="ECO:0007669"/>
    <property type="project" value="InterPro"/>
</dbReference>
<organism evidence="7">
    <name type="scientific">Boodlea composita</name>
    <dbReference type="NCBI Taxonomy" id="204414"/>
    <lineage>
        <taxon>Eukaryota</taxon>
        <taxon>Viridiplantae</taxon>
        <taxon>Chlorophyta</taxon>
        <taxon>core chlorophytes</taxon>
        <taxon>Ulvophyceae</taxon>
        <taxon>TCBD clade</taxon>
        <taxon>Cladophorales</taxon>
        <taxon>Boodleaceae</taxon>
        <taxon>Boodlea</taxon>
    </lineage>
</organism>
<evidence type="ECO:0000259" key="6">
    <source>
        <dbReference type="Pfam" id="PF00137"/>
    </source>
</evidence>
<keyword evidence="5" id="KW-0472">Membrane</keyword>
<evidence type="ECO:0000256" key="1">
    <source>
        <dbReference type="ARBA" id="ARBA00004141"/>
    </source>
</evidence>
<proteinExistence type="inferred from homology"/>
<evidence type="ECO:0000256" key="4">
    <source>
        <dbReference type="ARBA" id="ARBA00022989"/>
    </source>
</evidence>
<sequence>MNDLVGALSPVPAGIDVGRAAIGPGIGQGHATACSAEALARQPAAKQGSVVFCLFRSPSWKATVYIVSLCEGITSIFPITQCGPTLCTDRRPMAICGRLWAIRYREMCLLLRLLAQHRGLGRGSLQSYLYYTRQRDVAGDRFRAISITHGNGM</sequence>
<keyword evidence="7" id="KW-0150">Chloroplast</keyword>
<dbReference type="Pfam" id="PF00137">
    <property type="entry name" value="ATP-synt_C"/>
    <property type="match status" value="1"/>
</dbReference>
<keyword evidence="4" id="KW-1133">Transmembrane helix</keyword>